<feature type="non-terminal residue" evidence="2">
    <location>
        <position position="1"/>
    </location>
</feature>
<feature type="region of interest" description="Disordered" evidence="1">
    <location>
        <begin position="1"/>
        <end position="20"/>
    </location>
</feature>
<organism evidence="2">
    <name type="scientific">marine sediment metagenome</name>
    <dbReference type="NCBI Taxonomy" id="412755"/>
    <lineage>
        <taxon>unclassified sequences</taxon>
        <taxon>metagenomes</taxon>
        <taxon>ecological metagenomes</taxon>
    </lineage>
</organism>
<dbReference type="AlphaFoldDB" id="A0A0F9AK32"/>
<name>A0A0F9AK32_9ZZZZ</name>
<accession>A0A0F9AK32</accession>
<reference evidence="2" key="1">
    <citation type="journal article" date="2015" name="Nature">
        <title>Complex archaea that bridge the gap between prokaryotes and eukaryotes.</title>
        <authorList>
            <person name="Spang A."/>
            <person name="Saw J.H."/>
            <person name="Jorgensen S.L."/>
            <person name="Zaremba-Niedzwiedzka K."/>
            <person name="Martijn J."/>
            <person name="Lind A.E."/>
            <person name="van Eijk R."/>
            <person name="Schleper C."/>
            <person name="Guy L."/>
            <person name="Ettema T.J."/>
        </authorList>
    </citation>
    <scope>NUCLEOTIDE SEQUENCE</scope>
</reference>
<evidence type="ECO:0000313" key="2">
    <source>
        <dbReference type="EMBL" id="KKL09705.1"/>
    </source>
</evidence>
<evidence type="ECO:0000256" key="1">
    <source>
        <dbReference type="SAM" id="MobiDB-lite"/>
    </source>
</evidence>
<protein>
    <submittedName>
        <fullName evidence="2">Uncharacterized protein</fullName>
    </submittedName>
</protein>
<dbReference type="EMBL" id="LAZR01042363">
    <property type="protein sequence ID" value="KKL09705.1"/>
    <property type="molecule type" value="Genomic_DNA"/>
</dbReference>
<sequence length="476" mass="50283">FLSDHGNLSGLSDDDHPQYGQLADAESASGVWDFSTNLTVTGSNVVTIGELDTTVTGTPGASLVGTASLNNPGDFTTVQEAFDILSSAGHTSGGIITSGTASNTIDITSGAGGIRKEDDHESRLMRFSWPVVAGASLTTTAINYVGVEYNSGNPQAVVRTDYDWNLHNEFPLGNVVSVSGILHFENAPHEIEDAPGLVVERFHRTEPRRRDVVTGGLILSESADDNQNILVTAGAIWDRLKSFTIPAHDTSGSDVFDAFYFDGGAWLTDFSRTTWPNTQYNDITSGLVTMGNNKYAVLWFYLDTDGSIDMVYGTAQYTSEAAAEDEPEPSSPDVIIAQGLLIGRLIFQKSATIAALVEVAFETAFAGSLATDHGNLAGLADDDHTQYSLVDGTRSFTGVVAGIDPSASADLTTKNYVDTADATISGHLQSEIDGIDSSVTLQEAYDNGTGIITTVGGKPFELEGTGELTAVTGTFT</sequence>
<comment type="caution">
    <text evidence="2">The sequence shown here is derived from an EMBL/GenBank/DDBJ whole genome shotgun (WGS) entry which is preliminary data.</text>
</comment>
<gene>
    <name evidence="2" type="ORF">LCGC14_2563190</name>
</gene>
<feature type="non-terminal residue" evidence="2">
    <location>
        <position position="476"/>
    </location>
</feature>
<proteinExistence type="predicted"/>